<feature type="compositionally biased region" description="Basic and acidic residues" evidence="1">
    <location>
        <begin position="133"/>
        <end position="143"/>
    </location>
</feature>
<feature type="region of interest" description="Disordered" evidence="1">
    <location>
        <begin position="124"/>
        <end position="143"/>
    </location>
</feature>
<dbReference type="Proteomes" id="UP000221614">
    <property type="component" value="Segment"/>
</dbReference>
<name>A0A0S3UFT4_9CAUD</name>
<evidence type="ECO:0000256" key="1">
    <source>
        <dbReference type="SAM" id="MobiDB-lite"/>
    </source>
</evidence>
<dbReference type="EMBL" id="LC102729">
    <property type="protein sequence ID" value="BAU16392.1"/>
    <property type="molecule type" value="Genomic_DNA"/>
</dbReference>
<reference evidence="2" key="1">
    <citation type="journal article" date="2016" name="Genome Announc.">
        <title>Complete Genome Sequences of Broad-Host-Range Pseudomonas aeruginosa Bacteriophages phiR18 and phiS12-1.</title>
        <authorList>
            <person name="Furusawa T."/>
            <person name="Iwano H."/>
            <person name="Higuchi H."/>
            <person name="Usui M."/>
            <person name="Maruyama F."/>
            <person name="Nakagawa I."/>
            <person name="Yokota H."/>
            <person name="Tamura Y."/>
        </authorList>
    </citation>
    <scope>NUCLEOTIDE SEQUENCE [LARGE SCALE GENOMIC DNA]</scope>
</reference>
<protein>
    <submittedName>
        <fullName evidence="2">Uncharacterized protein</fullName>
    </submittedName>
</protein>
<organism evidence="2 3">
    <name type="scientific">Pseudomonas phage phiR18</name>
    <dbReference type="NCBI Taxonomy" id="1752027"/>
    <lineage>
        <taxon>Viruses</taxon>
        <taxon>Duplodnaviria</taxon>
        <taxon>Heunggongvirae</taxon>
        <taxon>Uroviricota</taxon>
        <taxon>Caudoviricetes</taxon>
        <taxon>Kochitakasuvirus</taxon>
        <taxon>Kochitakasuvirus R18</taxon>
    </lineage>
</organism>
<dbReference type="RefSeq" id="YP_009604364.1">
    <property type="nucleotide sequence ID" value="NC_041964.1"/>
</dbReference>
<dbReference type="GeneID" id="40080258"/>
<dbReference type="KEGG" id="vg:40080258"/>
<proteinExistence type="predicted"/>
<sequence length="143" mass="15925">MNPSLKQVTIAACVTHLNDLDYLKSRIEYLQQCIDSEDQFQADDAMRELATLHMDLVNSYGGIIQRAREAFGLPSIEELAREVEEGKHGSYSNKDVIESKRAEIERAEHELMHAEPSALSGAITGANADLATTDDHELNKPQE</sequence>
<keyword evidence="3" id="KW-1185">Reference proteome</keyword>
<evidence type="ECO:0000313" key="3">
    <source>
        <dbReference type="Proteomes" id="UP000221614"/>
    </source>
</evidence>
<accession>A0A0S3UFT4</accession>
<evidence type="ECO:0000313" key="2">
    <source>
        <dbReference type="EMBL" id="BAU16392.1"/>
    </source>
</evidence>